<comment type="caution">
    <text evidence="9">The sequence shown here is derived from an EMBL/GenBank/DDBJ whole genome shotgun (WGS) entry which is preliminary data.</text>
</comment>
<evidence type="ECO:0000259" key="8">
    <source>
        <dbReference type="PROSITE" id="PS50850"/>
    </source>
</evidence>
<keyword evidence="10" id="KW-1185">Reference proteome</keyword>
<evidence type="ECO:0000313" key="9">
    <source>
        <dbReference type="EMBL" id="KAL2268261.1"/>
    </source>
</evidence>
<keyword evidence="4 7" id="KW-1133">Transmembrane helix</keyword>
<dbReference type="PANTHER" id="PTHR43791:SF49">
    <property type="entry name" value="TRANSPORTER, PUTATIVE (AFU_ORTHOLOGUE AFUA_4G04250)-RELATED"/>
    <property type="match status" value="1"/>
</dbReference>
<sequence>MASNQAYDRDPEKAAGVAPPADPKSPEVTADEAETDDAATSYTRGEERALLWRQDLTIIPLSAFIYLLCYLDRSNIGNARILNASTGNDMQTEIGATHYQFNIALMIFLVAYALFEVPSNMLLKKLRPSRWLAFLMVAWGSVTMGLGGVTSFAGAAGVRFLLGVFEAGLFPGLMYYLTFWYRGDERSVRIAFILASATLAGAFGGAIAYAVGSGMNGLAGLSAWRWLFIVEGAPSCVSALLVWFFLPDYPDEALKNPRQREVAAARLAVEGSHRSHRTMTWADAKATLLDARLYVHYAILFCTCVPFSSLSLFAPSIVSGLGFKDLNAQLLTVPPYVAGYVVQVLVSYSADRHNARALHSSATALLGVVGFVASALLPPDAYHARYGTLVIAAAGSFGCIPPVLGWLTCSVHTTASVGLTIALGISLGSTMGQIPGVWIYKAEERDRGYPTGHWVNAAMLLVAMACMIGLRVMYGRWNEKLMREGGGRNVRLYKL</sequence>
<dbReference type="PROSITE" id="PS50850">
    <property type="entry name" value="MFS"/>
    <property type="match status" value="1"/>
</dbReference>
<evidence type="ECO:0000256" key="7">
    <source>
        <dbReference type="SAM" id="Phobius"/>
    </source>
</evidence>
<feature type="transmembrane region" description="Helical" evidence="7">
    <location>
        <begin position="160"/>
        <end position="178"/>
    </location>
</feature>
<dbReference type="Pfam" id="PF07690">
    <property type="entry name" value="MFS_1"/>
    <property type="match status" value="1"/>
</dbReference>
<accession>A0ABR4DD46</accession>
<evidence type="ECO:0000256" key="6">
    <source>
        <dbReference type="SAM" id="MobiDB-lite"/>
    </source>
</evidence>
<evidence type="ECO:0000256" key="1">
    <source>
        <dbReference type="ARBA" id="ARBA00004141"/>
    </source>
</evidence>
<feature type="transmembrane region" description="Helical" evidence="7">
    <location>
        <begin position="333"/>
        <end position="350"/>
    </location>
</feature>
<dbReference type="SUPFAM" id="SSF103473">
    <property type="entry name" value="MFS general substrate transporter"/>
    <property type="match status" value="1"/>
</dbReference>
<feature type="transmembrane region" description="Helical" evidence="7">
    <location>
        <begin position="99"/>
        <end position="119"/>
    </location>
</feature>
<reference evidence="9 10" key="1">
    <citation type="journal article" date="2024" name="Commun. Biol.">
        <title>Comparative genomic analysis of thermophilic fungi reveals convergent evolutionary adaptations and gene losses.</title>
        <authorList>
            <person name="Steindorff A.S."/>
            <person name="Aguilar-Pontes M.V."/>
            <person name="Robinson A.J."/>
            <person name="Andreopoulos B."/>
            <person name="LaButti K."/>
            <person name="Kuo A."/>
            <person name="Mondo S."/>
            <person name="Riley R."/>
            <person name="Otillar R."/>
            <person name="Haridas S."/>
            <person name="Lipzen A."/>
            <person name="Grimwood J."/>
            <person name="Schmutz J."/>
            <person name="Clum A."/>
            <person name="Reid I.D."/>
            <person name="Moisan M.C."/>
            <person name="Butler G."/>
            <person name="Nguyen T.T.M."/>
            <person name="Dewar K."/>
            <person name="Conant G."/>
            <person name="Drula E."/>
            <person name="Henrissat B."/>
            <person name="Hansel C."/>
            <person name="Singer S."/>
            <person name="Hutchinson M.I."/>
            <person name="de Vries R.P."/>
            <person name="Natvig D.O."/>
            <person name="Powell A.J."/>
            <person name="Tsang A."/>
            <person name="Grigoriev I.V."/>
        </authorList>
    </citation>
    <scope>NUCLEOTIDE SEQUENCE [LARGE SCALE GENOMIC DNA]</scope>
    <source>
        <strain evidence="9 10">ATCC 22073</strain>
    </source>
</reference>
<dbReference type="GeneID" id="98124096"/>
<feature type="region of interest" description="Disordered" evidence="6">
    <location>
        <begin position="1"/>
        <end position="40"/>
    </location>
</feature>
<dbReference type="EMBL" id="JAZGUE010000003">
    <property type="protein sequence ID" value="KAL2268261.1"/>
    <property type="molecule type" value="Genomic_DNA"/>
</dbReference>
<keyword evidence="3 7" id="KW-0812">Transmembrane</keyword>
<dbReference type="PANTHER" id="PTHR43791">
    <property type="entry name" value="PERMEASE-RELATED"/>
    <property type="match status" value="1"/>
</dbReference>
<organism evidence="9 10">
    <name type="scientific">Remersonia thermophila</name>
    <dbReference type="NCBI Taxonomy" id="72144"/>
    <lineage>
        <taxon>Eukaryota</taxon>
        <taxon>Fungi</taxon>
        <taxon>Dikarya</taxon>
        <taxon>Ascomycota</taxon>
        <taxon>Pezizomycotina</taxon>
        <taxon>Sordariomycetes</taxon>
        <taxon>Sordariomycetidae</taxon>
        <taxon>Sordariales</taxon>
        <taxon>Sordariales incertae sedis</taxon>
        <taxon>Remersonia</taxon>
    </lineage>
</organism>
<comment type="subcellular location">
    <subcellularLocation>
        <location evidence="1">Membrane</location>
        <topology evidence="1">Multi-pass membrane protein</topology>
    </subcellularLocation>
</comment>
<feature type="transmembrane region" description="Helical" evidence="7">
    <location>
        <begin position="389"/>
        <end position="407"/>
    </location>
</feature>
<evidence type="ECO:0000256" key="3">
    <source>
        <dbReference type="ARBA" id="ARBA00022692"/>
    </source>
</evidence>
<evidence type="ECO:0000256" key="4">
    <source>
        <dbReference type="ARBA" id="ARBA00022989"/>
    </source>
</evidence>
<proteinExistence type="predicted"/>
<dbReference type="InterPro" id="IPR020846">
    <property type="entry name" value="MFS_dom"/>
</dbReference>
<evidence type="ECO:0000256" key="5">
    <source>
        <dbReference type="ARBA" id="ARBA00023136"/>
    </source>
</evidence>
<gene>
    <name evidence="9" type="ORF">VTJ83DRAFT_3107</name>
</gene>
<dbReference type="InterPro" id="IPR011701">
    <property type="entry name" value="MFS"/>
</dbReference>
<feature type="transmembrane region" description="Helical" evidence="7">
    <location>
        <begin position="294"/>
        <end position="313"/>
    </location>
</feature>
<dbReference type="RefSeq" id="XP_070866988.1">
    <property type="nucleotide sequence ID" value="XM_071009452.1"/>
</dbReference>
<keyword evidence="5 7" id="KW-0472">Membrane</keyword>
<feature type="transmembrane region" description="Helical" evidence="7">
    <location>
        <begin position="131"/>
        <end position="154"/>
    </location>
</feature>
<name>A0ABR4DD46_9PEZI</name>
<dbReference type="InterPro" id="IPR036259">
    <property type="entry name" value="MFS_trans_sf"/>
</dbReference>
<dbReference type="Proteomes" id="UP001600064">
    <property type="component" value="Unassembled WGS sequence"/>
</dbReference>
<evidence type="ECO:0000313" key="10">
    <source>
        <dbReference type="Proteomes" id="UP001600064"/>
    </source>
</evidence>
<feature type="transmembrane region" description="Helical" evidence="7">
    <location>
        <begin position="190"/>
        <end position="211"/>
    </location>
</feature>
<feature type="transmembrane region" description="Helical" evidence="7">
    <location>
        <begin position="357"/>
        <end position="377"/>
    </location>
</feature>
<evidence type="ECO:0000256" key="2">
    <source>
        <dbReference type="ARBA" id="ARBA00022448"/>
    </source>
</evidence>
<feature type="transmembrane region" description="Helical" evidence="7">
    <location>
        <begin position="223"/>
        <end position="246"/>
    </location>
</feature>
<dbReference type="Gene3D" id="1.20.1250.20">
    <property type="entry name" value="MFS general substrate transporter like domains"/>
    <property type="match status" value="2"/>
</dbReference>
<feature type="transmembrane region" description="Helical" evidence="7">
    <location>
        <begin position="419"/>
        <end position="440"/>
    </location>
</feature>
<feature type="domain" description="Major facilitator superfamily (MFS) profile" evidence="8">
    <location>
        <begin position="58"/>
        <end position="481"/>
    </location>
</feature>
<protein>
    <recommendedName>
        <fullName evidence="8">Major facilitator superfamily (MFS) profile domain-containing protein</fullName>
    </recommendedName>
</protein>
<keyword evidence="2" id="KW-0813">Transport</keyword>
<feature type="transmembrane region" description="Helical" evidence="7">
    <location>
        <begin position="452"/>
        <end position="474"/>
    </location>
</feature>